<protein>
    <submittedName>
        <fullName evidence="1">Uncharacterized protein</fullName>
    </submittedName>
</protein>
<organism evidence="1">
    <name type="scientific">Schizaphis graminum</name>
    <name type="common">Green bug aphid</name>
    <dbReference type="NCBI Taxonomy" id="13262"/>
    <lineage>
        <taxon>Eukaryota</taxon>
        <taxon>Metazoa</taxon>
        <taxon>Ecdysozoa</taxon>
        <taxon>Arthropoda</taxon>
        <taxon>Hexapoda</taxon>
        <taxon>Insecta</taxon>
        <taxon>Pterygota</taxon>
        <taxon>Neoptera</taxon>
        <taxon>Paraneoptera</taxon>
        <taxon>Hemiptera</taxon>
        <taxon>Sternorrhyncha</taxon>
        <taxon>Aphidomorpha</taxon>
        <taxon>Aphidoidea</taxon>
        <taxon>Aphididae</taxon>
        <taxon>Aphidini</taxon>
        <taxon>Schizaphis</taxon>
    </lineage>
</organism>
<dbReference type="EMBL" id="GGMR01003228">
    <property type="protein sequence ID" value="MBY15847.1"/>
    <property type="molecule type" value="Transcribed_RNA"/>
</dbReference>
<dbReference type="AlphaFoldDB" id="A0A2S2NF91"/>
<name>A0A2S2NF91_SCHGA</name>
<evidence type="ECO:0000313" key="1">
    <source>
        <dbReference type="EMBL" id="MBY15847.1"/>
    </source>
</evidence>
<gene>
    <name evidence="1" type="ORF">g.172623</name>
</gene>
<proteinExistence type="predicted"/>
<accession>A0A2S2NF91</accession>
<sequence length="131" mass="14925">MCSMRVVRTCTLYIQIIMRTMRYLQYVFTGGHTAERKLRAGIDRQEMTQTRAVDFHSTRCRIWITRPSGQPATIIHTHIIIYSIIRAHSIGGGGSVHTIILLCMYNVLLRMRTCDMFTSAAACMTCTTFTA</sequence>
<reference evidence="1" key="1">
    <citation type="submission" date="2018-04" db="EMBL/GenBank/DDBJ databases">
        <title>Transcriptome of Schizaphis graminum biotype I.</title>
        <authorList>
            <person name="Scully E.D."/>
            <person name="Geib S.M."/>
            <person name="Palmer N.A."/>
            <person name="Koch K."/>
            <person name="Bradshaw J."/>
            <person name="Heng-Moss T."/>
            <person name="Sarath G."/>
        </authorList>
    </citation>
    <scope>NUCLEOTIDE SEQUENCE</scope>
</reference>